<keyword evidence="1" id="KW-1133">Transmembrane helix</keyword>
<accession>A0ABY6C9W5</accession>
<evidence type="ECO:0000313" key="3">
    <source>
        <dbReference type="Proteomes" id="UP001061862"/>
    </source>
</evidence>
<name>A0ABY6C9W5_9HYPH</name>
<proteinExistence type="predicted"/>
<dbReference type="Proteomes" id="UP001061862">
    <property type="component" value="Chromosome"/>
</dbReference>
<feature type="transmembrane region" description="Helical" evidence="1">
    <location>
        <begin position="12"/>
        <end position="33"/>
    </location>
</feature>
<dbReference type="EMBL" id="CP104965">
    <property type="protein sequence ID" value="UXN69035.1"/>
    <property type="molecule type" value="Genomic_DNA"/>
</dbReference>
<sequence length="236" mass="26060">MPRTQHLDQANATNPWIFAATGVALIIVGLWGATQEAPPFFADGWSERTIIAAVQTDTIRPAPSIQSQLSYLFNCQVALTSLSGRAQPTQARQQSAQKCRDGADQITNSAPTFSAAWHTGALAAAAMEDWPGMNWRLRQSYNTGRNEQWLAERRIDLAQANLDRLDPDLLPSNDRDLLLLLVVDGGRQFLAPRYHALADLRARIDGLLPSLAADDRTRFQSITARLAVERSRSNGR</sequence>
<keyword evidence="1" id="KW-0472">Membrane</keyword>
<gene>
    <name evidence="2" type="ORF">N8A98_17580</name>
</gene>
<keyword evidence="3" id="KW-1185">Reference proteome</keyword>
<evidence type="ECO:0000256" key="1">
    <source>
        <dbReference type="SAM" id="Phobius"/>
    </source>
</evidence>
<protein>
    <recommendedName>
        <fullName evidence="4">Lysozyme inhibitor LprI N-terminal domain-containing protein</fullName>
    </recommendedName>
</protein>
<evidence type="ECO:0000313" key="2">
    <source>
        <dbReference type="EMBL" id="UXN69035.1"/>
    </source>
</evidence>
<dbReference type="RefSeq" id="WP_262167242.1">
    <property type="nucleotide sequence ID" value="NZ_CP104965.1"/>
</dbReference>
<keyword evidence="1" id="KW-0812">Transmembrane</keyword>
<reference evidence="2 3" key="1">
    <citation type="submission" date="2022-09" db="EMBL/GenBank/DDBJ databases">
        <title>Interaction between co-microsymbionts with complementary sets of symbiotic genes in legume-rhizobium systems.</title>
        <authorList>
            <person name="Safronova V."/>
            <person name="Sazanova A."/>
            <person name="Afonin A."/>
            <person name="Chirak E."/>
        </authorList>
    </citation>
    <scope>NUCLEOTIDE SEQUENCE [LARGE SCALE GENOMIC DNA]</scope>
    <source>
        <strain evidence="2 3">A18/4-1</strain>
    </source>
</reference>
<organism evidence="2 3">
    <name type="scientific">Devosia neptuniae</name>
    <dbReference type="NCBI Taxonomy" id="191302"/>
    <lineage>
        <taxon>Bacteria</taxon>
        <taxon>Pseudomonadati</taxon>
        <taxon>Pseudomonadota</taxon>
        <taxon>Alphaproteobacteria</taxon>
        <taxon>Hyphomicrobiales</taxon>
        <taxon>Devosiaceae</taxon>
        <taxon>Devosia</taxon>
    </lineage>
</organism>
<evidence type="ECO:0008006" key="4">
    <source>
        <dbReference type="Google" id="ProtNLM"/>
    </source>
</evidence>